<proteinExistence type="predicted"/>
<name>A0A8J7R7C7_9HYPH</name>
<gene>
    <name evidence="6" type="ORF">J5Y06_12395</name>
</gene>
<evidence type="ECO:0000313" key="6">
    <source>
        <dbReference type="EMBL" id="MBP0439452.1"/>
    </source>
</evidence>
<dbReference type="InterPro" id="IPR000962">
    <property type="entry name" value="Znf_DskA_TraR"/>
</dbReference>
<dbReference type="EMBL" id="JAGIYY010000003">
    <property type="protein sequence ID" value="MBP0439452.1"/>
    <property type="molecule type" value="Genomic_DNA"/>
</dbReference>
<evidence type="ECO:0000256" key="4">
    <source>
        <dbReference type="PROSITE-ProRule" id="PRU00510"/>
    </source>
</evidence>
<dbReference type="PROSITE" id="PS51128">
    <property type="entry name" value="ZF_DKSA_2"/>
    <property type="match status" value="1"/>
</dbReference>
<comment type="caution">
    <text evidence="6">The sequence shown here is derived from an EMBL/GenBank/DDBJ whole genome shotgun (WGS) entry which is preliminary data.</text>
</comment>
<dbReference type="SUPFAM" id="SSF57716">
    <property type="entry name" value="Glucocorticoid receptor-like (DNA-binding domain)"/>
    <property type="match status" value="1"/>
</dbReference>
<organism evidence="6 7">
    <name type="scientific">Tianweitania sediminis</name>
    <dbReference type="NCBI Taxonomy" id="1502156"/>
    <lineage>
        <taxon>Bacteria</taxon>
        <taxon>Pseudomonadati</taxon>
        <taxon>Pseudomonadota</taxon>
        <taxon>Alphaproteobacteria</taxon>
        <taxon>Hyphomicrobiales</taxon>
        <taxon>Phyllobacteriaceae</taxon>
        <taxon>Tianweitania</taxon>
    </lineage>
</organism>
<dbReference type="GO" id="GO:0008270">
    <property type="term" value="F:zinc ion binding"/>
    <property type="evidence" value="ECO:0007669"/>
    <property type="project" value="UniProtKB-KW"/>
</dbReference>
<dbReference type="Gene3D" id="1.20.120.910">
    <property type="entry name" value="DksA, coiled-coil domain"/>
    <property type="match status" value="1"/>
</dbReference>
<evidence type="ECO:0000256" key="2">
    <source>
        <dbReference type="ARBA" id="ARBA00022771"/>
    </source>
</evidence>
<protein>
    <submittedName>
        <fullName evidence="6">TraR/DksA C4-type zinc finger protein</fullName>
    </submittedName>
</protein>
<dbReference type="Pfam" id="PF01258">
    <property type="entry name" value="zf-dskA_traR"/>
    <property type="match status" value="1"/>
</dbReference>
<evidence type="ECO:0000259" key="5">
    <source>
        <dbReference type="Pfam" id="PF01258"/>
    </source>
</evidence>
<dbReference type="RefSeq" id="WP_209335455.1">
    <property type="nucleotide sequence ID" value="NZ_JAGIYY010000003.1"/>
</dbReference>
<keyword evidence="7" id="KW-1185">Reference proteome</keyword>
<evidence type="ECO:0000256" key="3">
    <source>
        <dbReference type="ARBA" id="ARBA00022833"/>
    </source>
</evidence>
<accession>A0A8J7R7C7</accession>
<dbReference type="AlphaFoldDB" id="A0A8J7R7C7"/>
<keyword evidence="1" id="KW-0479">Metal-binding</keyword>
<sequence length="76" mass="8814">MSYVSNAALELADFRAEEERRIFVERAQAQVRTQGTIECQDCMLPIDDERRGAAPFARRCIDCQRIHEKALRRKCA</sequence>
<evidence type="ECO:0000313" key="7">
    <source>
        <dbReference type="Proteomes" id="UP000666240"/>
    </source>
</evidence>
<dbReference type="Proteomes" id="UP000666240">
    <property type="component" value="Unassembled WGS sequence"/>
</dbReference>
<keyword evidence="3" id="KW-0862">Zinc</keyword>
<keyword evidence="2" id="KW-0863">Zinc-finger</keyword>
<feature type="zinc finger region" description="dksA C4-type" evidence="4">
    <location>
        <begin position="39"/>
        <end position="63"/>
    </location>
</feature>
<feature type="domain" description="Zinc finger DksA/TraR C4-type" evidence="5">
    <location>
        <begin position="36"/>
        <end position="69"/>
    </location>
</feature>
<evidence type="ECO:0000256" key="1">
    <source>
        <dbReference type="ARBA" id="ARBA00022723"/>
    </source>
</evidence>
<reference evidence="6" key="1">
    <citation type="submission" date="2021-03" db="EMBL/GenBank/DDBJ databases">
        <title>Genome sequencing and assembly of Tianweitania sediminis.</title>
        <authorList>
            <person name="Chhetri G."/>
        </authorList>
    </citation>
    <scope>NUCLEOTIDE SEQUENCE</scope>
    <source>
        <strain evidence="6">Z8</strain>
    </source>
</reference>